<dbReference type="Proteomes" id="UP001390339">
    <property type="component" value="Unassembled WGS sequence"/>
</dbReference>
<evidence type="ECO:0000313" key="2">
    <source>
        <dbReference type="Proteomes" id="UP001390339"/>
    </source>
</evidence>
<name>A0ABR2JK58_9PEZI</name>
<dbReference type="EMBL" id="JAPCWZ010000002">
    <property type="protein sequence ID" value="KAK8877672.1"/>
    <property type="molecule type" value="Genomic_DNA"/>
</dbReference>
<dbReference type="InterPro" id="IPR054208">
    <property type="entry name" value="DUF6914"/>
</dbReference>
<proteinExistence type="predicted"/>
<keyword evidence="2" id="KW-1185">Reference proteome</keyword>
<protein>
    <submittedName>
        <fullName evidence="1">Uncharacterized protein</fullName>
    </submittedName>
</protein>
<comment type="caution">
    <text evidence="1">The sequence shown here is derived from an EMBL/GenBank/DDBJ whole genome shotgun (WGS) entry which is preliminary data.</text>
</comment>
<accession>A0ABR2JK58</accession>
<gene>
    <name evidence="1" type="ORF">PGQ11_002618</name>
</gene>
<evidence type="ECO:0000313" key="1">
    <source>
        <dbReference type="EMBL" id="KAK8877672.1"/>
    </source>
</evidence>
<dbReference type="Pfam" id="PF21858">
    <property type="entry name" value="DUF6914"/>
    <property type="match status" value="1"/>
</dbReference>
<reference evidence="1 2" key="1">
    <citation type="journal article" date="2024" name="IMA Fungus">
        <title>Apiospora arundinis, a panoply of carbohydrate-active enzymes and secondary metabolites.</title>
        <authorList>
            <person name="Sorensen T."/>
            <person name="Petersen C."/>
            <person name="Muurmann A.T."/>
            <person name="Christiansen J.V."/>
            <person name="Brundto M.L."/>
            <person name="Overgaard C.K."/>
            <person name="Boysen A.T."/>
            <person name="Wollenberg R.D."/>
            <person name="Larsen T.O."/>
            <person name="Sorensen J.L."/>
            <person name="Nielsen K.L."/>
            <person name="Sondergaard T.E."/>
        </authorList>
    </citation>
    <scope>NUCLEOTIDE SEQUENCE [LARGE SCALE GENOMIC DNA]</scope>
    <source>
        <strain evidence="1 2">AAU 773</strain>
    </source>
</reference>
<organism evidence="1 2">
    <name type="scientific">Apiospora arundinis</name>
    <dbReference type="NCBI Taxonomy" id="335852"/>
    <lineage>
        <taxon>Eukaryota</taxon>
        <taxon>Fungi</taxon>
        <taxon>Dikarya</taxon>
        <taxon>Ascomycota</taxon>
        <taxon>Pezizomycotina</taxon>
        <taxon>Sordariomycetes</taxon>
        <taxon>Xylariomycetidae</taxon>
        <taxon>Amphisphaeriales</taxon>
        <taxon>Apiosporaceae</taxon>
        <taxon>Apiospora</taxon>
    </lineage>
</organism>
<sequence>MGSNKKRLYVALYPSGVVNNEERRYHWGFLIGPKEEKEKVVPGERYHVKNDPRGRWVFEALRLENVRSTATLLVRVVIAKIADERRLIQLLRQVPVVQDDPEWRCRTWVAQALRAIERDGHCVSSAVLDWPIIEAKAREYAAAKAAAGRYGLGKDMLAPKPTYDILERRETVP</sequence>